<comment type="caution">
    <text evidence="7">The sequence shown here is derived from an EMBL/GenBank/DDBJ whole genome shotgun (WGS) entry which is preliminary data.</text>
</comment>
<dbReference type="AlphaFoldDB" id="A0A5M6DF47"/>
<protein>
    <submittedName>
        <fullName evidence="7">LptF/LptG family permease</fullName>
    </submittedName>
</protein>
<keyword evidence="4 6" id="KW-1133">Transmembrane helix</keyword>
<gene>
    <name evidence="7" type="ORF">FYK55_04640</name>
</gene>
<dbReference type="GO" id="GO:0015920">
    <property type="term" value="P:lipopolysaccharide transport"/>
    <property type="evidence" value="ECO:0007669"/>
    <property type="project" value="TreeGrafter"/>
</dbReference>
<name>A0A5M6DF47_9BACT</name>
<feature type="transmembrane region" description="Helical" evidence="6">
    <location>
        <begin position="104"/>
        <end position="122"/>
    </location>
</feature>
<accession>A0A5M6DF47</accession>
<keyword evidence="3 6" id="KW-0812">Transmembrane</keyword>
<feature type="transmembrane region" description="Helical" evidence="6">
    <location>
        <begin position="7"/>
        <end position="33"/>
    </location>
</feature>
<feature type="transmembrane region" description="Helical" evidence="6">
    <location>
        <begin position="61"/>
        <end position="84"/>
    </location>
</feature>
<dbReference type="GO" id="GO:0043190">
    <property type="term" value="C:ATP-binding cassette (ABC) transporter complex"/>
    <property type="evidence" value="ECO:0007669"/>
    <property type="project" value="TreeGrafter"/>
</dbReference>
<evidence type="ECO:0000256" key="3">
    <source>
        <dbReference type="ARBA" id="ARBA00022692"/>
    </source>
</evidence>
<dbReference type="RefSeq" id="WP_150075190.1">
    <property type="nucleotide sequence ID" value="NZ_VWOX01000002.1"/>
</dbReference>
<evidence type="ECO:0000256" key="2">
    <source>
        <dbReference type="ARBA" id="ARBA00022475"/>
    </source>
</evidence>
<evidence type="ECO:0000313" key="8">
    <source>
        <dbReference type="Proteomes" id="UP000324479"/>
    </source>
</evidence>
<dbReference type="InterPro" id="IPR005495">
    <property type="entry name" value="LptG/LptF_permease"/>
</dbReference>
<feature type="transmembrane region" description="Helical" evidence="6">
    <location>
        <begin position="357"/>
        <end position="374"/>
    </location>
</feature>
<keyword evidence="5 6" id="KW-0472">Membrane</keyword>
<dbReference type="PANTHER" id="PTHR33529">
    <property type="entry name" value="SLR0882 PROTEIN-RELATED"/>
    <property type="match status" value="1"/>
</dbReference>
<proteinExistence type="predicted"/>
<dbReference type="PANTHER" id="PTHR33529:SF2">
    <property type="entry name" value="LIPOPOLYSACCHARIDE EXPORT SYSTEM PERMEASE PROTEIN LPTG"/>
    <property type="match status" value="1"/>
</dbReference>
<evidence type="ECO:0000256" key="5">
    <source>
        <dbReference type="ARBA" id="ARBA00023136"/>
    </source>
</evidence>
<keyword evidence="2" id="KW-1003">Cell membrane</keyword>
<evidence type="ECO:0000256" key="6">
    <source>
        <dbReference type="SAM" id="Phobius"/>
    </source>
</evidence>
<dbReference type="Pfam" id="PF03739">
    <property type="entry name" value="LptF_LptG"/>
    <property type="match status" value="1"/>
</dbReference>
<feature type="transmembrane region" description="Helical" evidence="6">
    <location>
        <begin position="297"/>
        <end position="315"/>
    </location>
</feature>
<reference evidence="7 8" key="1">
    <citation type="submission" date="2019-08" db="EMBL/GenBank/DDBJ databases">
        <authorList>
            <person name="Dhanesh K."/>
            <person name="Kumar G."/>
            <person name="Sasikala C."/>
            <person name="Venkata Ramana C."/>
        </authorList>
    </citation>
    <scope>NUCLEOTIDE SEQUENCE [LARGE SCALE GENOMIC DNA]</scope>
    <source>
        <strain evidence="7 8">JC645</strain>
    </source>
</reference>
<keyword evidence="8" id="KW-1185">Reference proteome</keyword>
<dbReference type="Proteomes" id="UP000324479">
    <property type="component" value="Unassembled WGS sequence"/>
</dbReference>
<feature type="transmembrane region" description="Helical" evidence="6">
    <location>
        <begin position="322"/>
        <end position="345"/>
    </location>
</feature>
<dbReference type="EMBL" id="VWOX01000002">
    <property type="protein sequence ID" value="KAA5546184.1"/>
    <property type="molecule type" value="Genomic_DNA"/>
</dbReference>
<sequence>MTKIDRYILVLFVRTVAVCFASLAGIFVVFHAFTNMNDLVDLAAQRRTGLVSVMASFYGPYLLLLFDWTGAIISLMALLFVVGWLRRTGELTATLSAGISHGRIFRSMIVAALLILLVQLASREFLLPTMRDALALKSKDLSGDDPQPILPSYDRMSGILLEGEAIRPRSNLIVAPHFRLDGDYGEFGEILAAKSAQWLSADSTHPQGYLMRGVRLPERVDQLASKKMADRVVLMTSRDHDWIQPGECFVATTINTEILQTDQSSTRLCSSAQLYRRLTNPAVHNSTATSVLLHERIVRVPLDFALFLLGLPLVVNRRGRNLFMMIGAALGTVVFFFALKTIAGAMGSGGYLISPPMAAWMPLLILGPFAYVHLREVETV</sequence>
<evidence type="ECO:0000313" key="7">
    <source>
        <dbReference type="EMBL" id="KAA5546184.1"/>
    </source>
</evidence>
<evidence type="ECO:0000256" key="1">
    <source>
        <dbReference type="ARBA" id="ARBA00004651"/>
    </source>
</evidence>
<evidence type="ECO:0000256" key="4">
    <source>
        <dbReference type="ARBA" id="ARBA00022989"/>
    </source>
</evidence>
<organism evidence="7 8">
    <name type="scientific">Roseiconus nitratireducens</name>
    <dbReference type="NCBI Taxonomy" id="2605748"/>
    <lineage>
        <taxon>Bacteria</taxon>
        <taxon>Pseudomonadati</taxon>
        <taxon>Planctomycetota</taxon>
        <taxon>Planctomycetia</taxon>
        <taxon>Pirellulales</taxon>
        <taxon>Pirellulaceae</taxon>
        <taxon>Roseiconus</taxon>
    </lineage>
</organism>
<comment type="subcellular location">
    <subcellularLocation>
        <location evidence="1">Cell membrane</location>
        <topology evidence="1">Multi-pass membrane protein</topology>
    </subcellularLocation>
</comment>